<name>A0ABM7KPA7_9MYCO</name>
<feature type="domain" description="Carboxymuconolactone decarboxylase-like" evidence="1">
    <location>
        <begin position="29"/>
        <end position="109"/>
    </location>
</feature>
<gene>
    <name evidence="2" type="ORF">MBRA_29530</name>
</gene>
<evidence type="ECO:0000313" key="2">
    <source>
        <dbReference type="EMBL" id="BBZ12758.1"/>
    </source>
</evidence>
<dbReference type="Proteomes" id="UP000467379">
    <property type="component" value="Chromosome"/>
</dbReference>
<reference evidence="2 3" key="1">
    <citation type="journal article" date="2019" name="Emerg. Microbes Infect.">
        <title>Comprehensive subspecies identification of 175 nontuberculous mycobacteria species based on 7547 genomic profiles.</title>
        <authorList>
            <person name="Matsumoto Y."/>
            <person name="Kinjo T."/>
            <person name="Motooka D."/>
            <person name="Nabeya D."/>
            <person name="Jung N."/>
            <person name="Uechi K."/>
            <person name="Horii T."/>
            <person name="Iida T."/>
            <person name="Fujita J."/>
            <person name="Nakamura S."/>
        </authorList>
    </citation>
    <scope>NUCLEOTIDE SEQUENCE [LARGE SCALE GENOMIC DNA]</scope>
    <source>
        <strain evidence="2 3">JCM 12687</strain>
    </source>
</reference>
<dbReference type="InterPro" id="IPR003779">
    <property type="entry name" value="CMD-like"/>
</dbReference>
<protein>
    <submittedName>
        <fullName evidence="2">Alkyl hydroperoxide reductase AhpD</fullName>
    </submittedName>
</protein>
<evidence type="ECO:0000313" key="3">
    <source>
        <dbReference type="Proteomes" id="UP000467379"/>
    </source>
</evidence>
<dbReference type="Gene3D" id="1.20.1290.10">
    <property type="entry name" value="AhpD-like"/>
    <property type="match status" value="1"/>
</dbReference>
<dbReference type="PANTHER" id="PTHR33930:SF2">
    <property type="entry name" value="BLR3452 PROTEIN"/>
    <property type="match status" value="1"/>
</dbReference>
<dbReference type="PANTHER" id="PTHR33930">
    <property type="entry name" value="ALKYL HYDROPEROXIDE REDUCTASE AHPD"/>
    <property type="match status" value="1"/>
</dbReference>
<keyword evidence="3" id="KW-1185">Reference proteome</keyword>
<organism evidence="2 3">
    <name type="scientific">Mycobacterium branderi</name>
    <dbReference type="NCBI Taxonomy" id="43348"/>
    <lineage>
        <taxon>Bacteria</taxon>
        <taxon>Bacillati</taxon>
        <taxon>Actinomycetota</taxon>
        <taxon>Actinomycetes</taxon>
        <taxon>Mycobacteriales</taxon>
        <taxon>Mycobacteriaceae</taxon>
        <taxon>Mycobacterium</taxon>
    </lineage>
</organism>
<accession>A0ABM7KPA7</accession>
<proteinExistence type="predicted"/>
<sequence>MEHMNDNNHYHDVLNDLNPQHRALRQMIPEVYRGFAEMQTAALASGALDKKAKELIALAIGIVAGCDGCIASHARGAARAGATRQEAAEAIGVSIQMHGGPATIYGARAYDAFCEFADAEVGTTAG</sequence>
<dbReference type="Pfam" id="PF02627">
    <property type="entry name" value="CMD"/>
    <property type="match status" value="1"/>
</dbReference>
<dbReference type="SUPFAM" id="SSF69118">
    <property type="entry name" value="AhpD-like"/>
    <property type="match status" value="1"/>
</dbReference>
<dbReference type="InterPro" id="IPR004675">
    <property type="entry name" value="AhpD_core"/>
</dbReference>
<dbReference type="InterPro" id="IPR029032">
    <property type="entry name" value="AhpD-like"/>
</dbReference>
<evidence type="ECO:0000259" key="1">
    <source>
        <dbReference type="Pfam" id="PF02627"/>
    </source>
</evidence>
<dbReference type="EMBL" id="AP022606">
    <property type="protein sequence ID" value="BBZ12758.1"/>
    <property type="molecule type" value="Genomic_DNA"/>
</dbReference>
<dbReference type="NCBIfam" id="TIGR00778">
    <property type="entry name" value="ahpD_dom"/>
    <property type="match status" value="1"/>
</dbReference>